<dbReference type="AlphaFoldDB" id="A0A081PIZ2"/>
<dbReference type="EMBL" id="JNFF01000033">
    <property type="protein sequence ID" value="KEQ30665.1"/>
    <property type="molecule type" value="Genomic_DNA"/>
</dbReference>
<evidence type="ECO:0008006" key="5">
    <source>
        <dbReference type="Google" id="ProtNLM"/>
    </source>
</evidence>
<sequence>MENQRIKDIFSRYLQNKCSVEEAKELLDNFHSDNEEHLRQLIILELNRREPSGDDRKLESASEEVLAKIKKQIYRNHQNVPVSWWQANRWLRTGIAASLLIALGTWLYLSLSPVQSDKPTLRNQITADLKPGQNKATLTLPDGRRLSLDDQKNDQLKLLTGDAEISKTTSGQLIYQHSPGSEPGFTVFHTLETPKGGQYQIKLADGTLVWLNSDSKLAYPATFKSAGTRTVKLTGEAYFEVAHNPAQPFIVQTTGQTVEVLGTHFNMMAYENDDNQETTLLKGAVKVGFSTKSKILHPGQQAQTKLNSSEIYILSHVDTGKITSWREGIFTFDNSDIDDVMKQLSRWYDAVVIYQGEKPTVTFTGVISRNNNLSKVLEVLELAGGVKFKIEGNRIIVKR</sequence>
<accession>A0A081PIZ2</accession>
<dbReference type="Gene3D" id="2.60.120.1440">
    <property type="match status" value="1"/>
</dbReference>
<organism evidence="3 4">
    <name type="scientific">Pedobacter antarcticus 4BY</name>
    <dbReference type="NCBI Taxonomy" id="1358423"/>
    <lineage>
        <taxon>Bacteria</taxon>
        <taxon>Pseudomonadati</taxon>
        <taxon>Bacteroidota</taxon>
        <taxon>Sphingobacteriia</taxon>
        <taxon>Sphingobacteriales</taxon>
        <taxon>Sphingobacteriaceae</taxon>
        <taxon>Pedobacter</taxon>
    </lineage>
</organism>
<name>A0A081PIZ2_9SPHI</name>
<evidence type="ECO:0000259" key="1">
    <source>
        <dbReference type="Pfam" id="PF04773"/>
    </source>
</evidence>
<dbReference type="Pfam" id="PF16344">
    <property type="entry name" value="FecR_C"/>
    <property type="match status" value="1"/>
</dbReference>
<reference evidence="3 4" key="1">
    <citation type="journal article" date="1992" name="Int. J. Syst. Bacteriol.">
        <title>Sphingobacterium antarcticus sp. nov. a Psychrotrophic Bacterium from the Soils of Schirmacher Oasis, Antarctica.</title>
        <authorList>
            <person name="Shivaji S."/>
            <person name="Ray M.K."/>
            <person name="Rao N.S."/>
            <person name="Saiserr L."/>
            <person name="Jagannadham M.V."/>
            <person name="Kumar G.S."/>
            <person name="Reddy G."/>
            <person name="Bhargava P.M."/>
        </authorList>
    </citation>
    <scope>NUCLEOTIDE SEQUENCE [LARGE SCALE GENOMIC DNA]</scope>
    <source>
        <strain evidence="3 4">4BY</strain>
    </source>
</reference>
<dbReference type="Gene3D" id="3.55.50.30">
    <property type="match status" value="1"/>
</dbReference>
<evidence type="ECO:0000259" key="2">
    <source>
        <dbReference type="Pfam" id="PF16344"/>
    </source>
</evidence>
<gene>
    <name evidence="3" type="ORF">N180_05455</name>
</gene>
<dbReference type="PANTHER" id="PTHR30273">
    <property type="entry name" value="PERIPLASMIC SIGNAL SENSOR AND SIGMA FACTOR ACTIVATOR FECR-RELATED"/>
    <property type="match status" value="1"/>
</dbReference>
<evidence type="ECO:0000313" key="3">
    <source>
        <dbReference type="EMBL" id="KEQ30665.1"/>
    </source>
</evidence>
<protein>
    <recommendedName>
        <fullName evidence="5">FecR family protein</fullName>
    </recommendedName>
</protein>
<feature type="domain" description="Protein FecR C-terminal" evidence="2">
    <location>
        <begin position="330"/>
        <end position="397"/>
    </location>
</feature>
<dbReference type="InterPro" id="IPR012373">
    <property type="entry name" value="Ferrdict_sens_TM"/>
</dbReference>
<feature type="domain" description="FecR protein" evidence="1">
    <location>
        <begin position="190"/>
        <end position="286"/>
    </location>
</feature>
<dbReference type="PANTHER" id="PTHR30273:SF2">
    <property type="entry name" value="PROTEIN FECR"/>
    <property type="match status" value="1"/>
</dbReference>
<dbReference type="GO" id="GO:0016989">
    <property type="term" value="F:sigma factor antagonist activity"/>
    <property type="evidence" value="ECO:0007669"/>
    <property type="project" value="TreeGrafter"/>
</dbReference>
<evidence type="ECO:0000313" key="4">
    <source>
        <dbReference type="Proteomes" id="UP000028007"/>
    </source>
</evidence>
<dbReference type="InterPro" id="IPR006860">
    <property type="entry name" value="FecR"/>
</dbReference>
<dbReference type="Proteomes" id="UP000028007">
    <property type="component" value="Unassembled WGS sequence"/>
</dbReference>
<dbReference type="eggNOG" id="COG3712">
    <property type="taxonomic scope" value="Bacteria"/>
</dbReference>
<proteinExistence type="predicted"/>
<dbReference type="InterPro" id="IPR032508">
    <property type="entry name" value="FecR_C"/>
</dbReference>
<comment type="caution">
    <text evidence="3">The sequence shown here is derived from an EMBL/GenBank/DDBJ whole genome shotgun (WGS) entry which is preliminary data.</text>
</comment>
<dbReference type="Pfam" id="PF04773">
    <property type="entry name" value="FecR"/>
    <property type="match status" value="1"/>
</dbReference>
<dbReference type="RefSeq" id="WP_051759747.1">
    <property type="nucleotide sequence ID" value="NZ_JNFF01000033.1"/>
</dbReference>
<keyword evidence="4" id="KW-1185">Reference proteome</keyword>
<dbReference type="OrthoDB" id="1099963at2"/>